<reference evidence="1" key="1">
    <citation type="journal article" date="2021" name="Proc. Natl. Acad. Sci. U.S.A.">
        <title>A Catalog of Tens of Thousands of Viruses from Human Metagenomes Reveals Hidden Associations with Chronic Diseases.</title>
        <authorList>
            <person name="Tisza M.J."/>
            <person name="Buck C.B."/>
        </authorList>
    </citation>
    <scope>NUCLEOTIDE SEQUENCE</scope>
    <source>
        <strain evidence="1">Ct8mF2</strain>
    </source>
</reference>
<proteinExistence type="predicted"/>
<dbReference type="EMBL" id="BK015454">
    <property type="protein sequence ID" value="DAE07714.1"/>
    <property type="molecule type" value="Genomic_DNA"/>
</dbReference>
<organism evidence="1">
    <name type="scientific">Podoviridae sp. ct8mF2</name>
    <dbReference type="NCBI Taxonomy" id="2825224"/>
    <lineage>
        <taxon>Viruses</taxon>
        <taxon>Duplodnaviria</taxon>
        <taxon>Heunggongvirae</taxon>
        <taxon>Uroviricota</taxon>
        <taxon>Caudoviricetes</taxon>
    </lineage>
</organism>
<sequence>MYLTAQECAELLHVKRATFVNQTCKQADFPKPFVISPRKRLWPKAEVHDFIRRRRQK</sequence>
<name>A0A8S5PLD7_9CAUD</name>
<accession>A0A8S5PLD7</accession>
<evidence type="ECO:0000313" key="1">
    <source>
        <dbReference type="EMBL" id="DAE07714.1"/>
    </source>
</evidence>
<protein>
    <submittedName>
        <fullName evidence="1">Pyocin activator protein PrtN</fullName>
    </submittedName>
</protein>